<proteinExistence type="inferred from homology"/>
<dbReference type="InterPro" id="IPR017473">
    <property type="entry name" value="Undecaprenyl-P_gluc_Ptfrase"/>
</dbReference>
<comment type="similarity">
    <text evidence="2">Belongs to the bacterial sugar transferase family.</text>
</comment>
<dbReference type="PANTHER" id="PTHR30576:SF0">
    <property type="entry name" value="UNDECAPRENYL-PHOSPHATE N-ACETYLGALACTOSAMINYL 1-PHOSPHATE TRANSFERASE-RELATED"/>
    <property type="match status" value="1"/>
</dbReference>
<dbReference type="InterPro" id="IPR017475">
    <property type="entry name" value="EPS_sugar_tfrase"/>
</dbReference>
<gene>
    <name evidence="9" type="ORF">QM524_23430</name>
</gene>
<keyword evidence="3 9" id="KW-0808">Transferase</keyword>
<comment type="caution">
    <text evidence="9">The sequence shown here is derived from an EMBL/GenBank/DDBJ whole genome shotgun (WGS) entry which is preliminary data.</text>
</comment>
<evidence type="ECO:0000256" key="6">
    <source>
        <dbReference type="ARBA" id="ARBA00023136"/>
    </source>
</evidence>
<feature type="transmembrane region" description="Helical" evidence="7">
    <location>
        <begin position="94"/>
        <end position="112"/>
    </location>
</feature>
<dbReference type="EC" id="2.7.8.31" evidence="9"/>
<dbReference type="NCBIfam" id="TIGR03025">
    <property type="entry name" value="EPS_sugtrans"/>
    <property type="match status" value="1"/>
</dbReference>
<dbReference type="GO" id="GO:0089702">
    <property type="term" value="F:undecaprenyl-phosphate glucose phosphotransferase activity"/>
    <property type="evidence" value="ECO:0007669"/>
    <property type="project" value="UniProtKB-EC"/>
</dbReference>
<name>A0ABT6YF96_9BACT</name>
<evidence type="ECO:0000256" key="1">
    <source>
        <dbReference type="ARBA" id="ARBA00004141"/>
    </source>
</evidence>
<feature type="domain" description="Bacterial sugar transferase" evidence="8">
    <location>
        <begin position="262"/>
        <end position="451"/>
    </location>
</feature>
<dbReference type="Pfam" id="PF02397">
    <property type="entry name" value="Bac_transf"/>
    <property type="match status" value="1"/>
</dbReference>
<keyword evidence="10" id="KW-1185">Reference proteome</keyword>
<feature type="transmembrane region" description="Helical" evidence="7">
    <location>
        <begin position="68"/>
        <end position="88"/>
    </location>
</feature>
<dbReference type="Gene3D" id="3.40.50.720">
    <property type="entry name" value="NAD(P)-binding Rossmann-like Domain"/>
    <property type="match status" value="1"/>
</dbReference>
<sequence length="458" mass="52956">MKKRETLRLFSDLSFLIVSFYVAAEVSGHGVGRLDGGTILFLLISWYFSTKATSLYDDLKTVRFVHEFLLLIPNILIQSAVLIITLFILNEHYFGRTFVGLYTVLLIGILAFKKFLSRKLIYTFSKGTNSIKNVLIVGTNEVGMSFYETLKGTPHYGYQVVGFLDQTKPLHLNGMYKGDYKEIERILSNSGVDEVIVALDEANSAQLSNIIRITDKYAVKTRIIPDYLKFNTSRFSVEMFGKYPLITVRTEPLEYFHWRLLKRALDFTLSFIVTVLILSWLLPIIALLIRLDSKGSVFFFQPRLGYNNKVFKCFKFRTMYVDIDNSSFKATGKRDNRVTKIGAFLRKTNLDEVPQVLNVLFGDMSLVGPRPQAIPFYEEYKSFIENLNLRHNVKPGVTGWAQVNGLRGDAIDPIENKKRIMKRFECDLWYIENWSFWLDIKIMFLTVWVFLKGDENAY</sequence>
<evidence type="ECO:0000256" key="2">
    <source>
        <dbReference type="ARBA" id="ARBA00006464"/>
    </source>
</evidence>
<feature type="transmembrane region" description="Helical" evidence="7">
    <location>
        <begin position="267"/>
        <end position="289"/>
    </location>
</feature>
<dbReference type="EMBL" id="JASHIF010000026">
    <property type="protein sequence ID" value="MDI9862195.1"/>
    <property type="molecule type" value="Genomic_DNA"/>
</dbReference>
<feature type="transmembrane region" description="Helical" evidence="7">
    <location>
        <begin position="30"/>
        <end position="48"/>
    </location>
</feature>
<organism evidence="9 10">
    <name type="scientific">Flectobacillus roseus</name>
    <dbReference type="NCBI Taxonomy" id="502259"/>
    <lineage>
        <taxon>Bacteria</taxon>
        <taxon>Pseudomonadati</taxon>
        <taxon>Bacteroidota</taxon>
        <taxon>Cytophagia</taxon>
        <taxon>Cytophagales</taxon>
        <taxon>Flectobacillaceae</taxon>
        <taxon>Flectobacillus</taxon>
    </lineage>
</organism>
<dbReference type="Pfam" id="PF13727">
    <property type="entry name" value="CoA_binding_3"/>
    <property type="match status" value="1"/>
</dbReference>
<comment type="subcellular location">
    <subcellularLocation>
        <location evidence="1">Membrane</location>
        <topology evidence="1">Multi-pass membrane protein</topology>
    </subcellularLocation>
</comment>
<evidence type="ECO:0000313" key="9">
    <source>
        <dbReference type="EMBL" id="MDI9862195.1"/>
    </source>
</evidence>
<dbReference type="PANTHER" id="PTHR30576">
    <property type="entry name" value="COLANIC BIOSYNTHESIS UDP-GLUCOSE LIPID CARRIER TRANSFERASE"/>
    <property type="match status" value="1"/>
</dbReference>
<dbReference type="Proteomes" id="UP001236507">
    <property type="component" value="Unassembled WGS sequence"/>
</dbReference>
<reference evidence="9 10" key="1">
    <citation type="submission" date="2023-05" db="EMBL/GenBank/DDBJ databases">
        <title>Novel species of genus Flectobacillus isolated from stream in China.</title>
        <authorList>
            <person name="Lu H."/>
        </authorList>
    </citation>
    <scope>NUCLEOTIDE SEQUENCE [LARGE SCALE GENOMIC DNA]</scope>
    <source>
        <strain evidence="9 10">KCTC 42575</strain>
    </source>
</reference>
<keyword evidence="6 7" id="KW-0472">Membrane</keyword>
<evidence type="ECO:0000259" key="8">
    <source>
        <dbReference type="Pfam" id="PF02397"/>
    </source>
</evidence>
<protein>
    <submittedName>
        <fullName evidence="9">Undecaprenyl-phosphate glucose phosphotransferase</fullName>
        <ecNumber evidence="9">2.7.8.31</ecNumber>
    </submittedName>
</protein>
<evidence type="ECO:0000256" key="4">
    <source>
        <dbReference type="ARBA" id="ARBA00022692"/>
    </source>
</evidence>
<evidence type="ECO:0000256" key="7">
    <source>
        <dbReference type="SAM" id="Phobius"/>
    </source>
</evidence>
<keyword evidence="5 7" id="KW-1133">Transmembrane helix</keyword>
<dbReference type="RefSeq" id="WP_283346468.1">
    <property type="nucleotide sequence ID" value="NZ_JASHIF010000026.1"/>
</dbReference>
<evidence type="ECO:0000256" key="3">
    <source>
        <dbReference type="ARBA" id="ARBA00022679"/>
    </source>
</evidence>
<keyword evidence="4 7" id="KW-0812">Transmembrane</keyword>
<dbReference type="NCBIfam" id="TIGR03023">
    <property type="entry name" value="WcaJ_sugtrans"/>
    <property type="match status" value="1"/>
</dbReference>
<evidence type="ECO:0000256" key="5">
    <source>
        <dbReference type="ARBA" id="ARBA00022989"/>
    </source>
</evidence>
<feature type="transmembrane region" description="Helical" evidence="7">
    <location>
        <begin position="7"/>
        <end position="24"/>
    </location>
</feature>
<accession>A0ABT6YF96</accession>
<evidence type="ECO:0000313" key="10">
    <source>
        <dbReference type="Proteomes" id="UP001236507"/>
    </source>
</evidence>
<dbReference type="InterPro" id="IPR003362">
    <property type="entry name" value="Bact_transf"/>
</dbReference>